<protein>
    <submittedName>
        <fullName evidence="2">Uncharacterized protein</fullName>
    </submittedName>
</protein>
<dbReference type="EMBL" id="JAJSOW010000105">
    <property type="protein sequence ID" value="KAI9165404.1"/>
    <property type="molecule type" value="Genomic_DNA"/>
</dbReference>
<comment type="caution">
    <text evidence="2">The sequence shown here is derived from an EMBL/GenBank/DDBJ whole genome shotgun (WGS) entry which is preliminary data.</text>
</comment>
<gene>
    <name evidence="2" type="ORF">LWI28_013514</name>
</gene>
<dbReference type="Proteomes" id="UP001064489">
    <property type="component" value="Chromosome 10"/>
</dbReference>
<reference evidence="2" key="2">
    <citation type="submission" date="2023-02" db="EMBL/GenBank/DDBJ databases">
        <authorList>
            <person name="Swenson N.G."/>
            <person name="Wegrzyn J.L."/>
            <person name="Mcevoy S.L."/>
        </authorList>
    </citation>
    <scope>NUCLEOTIDE SEQUENCE</scope>
    <source>
        <strain evidence="2">91603</strain>
        <tissue evidence="2">Leaf</tissue>
    </source>
</reference>
<organism evidence="2 3">
    <name type="scientific">Acer negundo</name>
    <name type="common">Box elder</name>
    <dbReference type="NCBI Taxonomy" id="4023"/>
    <lineage>
        <taxon>Eukaryota</taxon>
        <taxon>Viridiplantae</taxon>
        <taxon>Streptophyta</taxon>
        <taxon>Embryophyta</taxon>
        <taxon>Tracheophyta</taxon>
        <taxon>Spermatophyta</taxon>
        <taxon>Magnoliopsida</taxon>
        <taxon>eudicotyledons</taxon>
        <taxon>Gunneridae</taxon>
        <taxon>Pentapetalae</taxon>
        <taxon>rosids</taxon>
        <taxon>malvids</taxon>
        <taxon>Sapindales</taxon>
        <taxon>Sapindaceae</taxon>
        <taxon>Hippocastanoideae</taxon>
        <taxon>Acereae</taxon>
        <taxon>Acer</taxon>
    </lineage>
</organism>
<feature type="region of interest" description="Disordered" evidence="1">
    <location>
        <begin position="25"/>
        <end position="48"/>
    </location>
</feature>
<evidence type="ECO:0000313" key="3">
    <source>
        <dbReference type="Proteomes" id="UP001064489"/>
    </source>
</evidence>
<sequence>MVKECDLIVELDQAEHTIEVLTKGLTKKEEVSSSKTTKESHNKPFPKKRKGLEYEFSNTAFWEDECRVFSDRMVRKFMYLLLISSGVIREAEFFTALSRSRRSGEFLVLTRPLGFFI</sequence>
<dbReference type="AlphaFoldDB" id="A0AAD5IIF1"/>
<keyword evidence="3" id="KW-1185">Reference proteome</keyword>
<evidence type="ECO:0000313" key="2">
    <source>
        <dbReference type="EMBL" id="KAI9165404.1"/>
    </source>
</evidence>
<reference evidence="2" key="1">
    <citation type="journal article" date="2022" name="Plant J.">
        <title>Strategies of tolerance reflected in two North American maple genomes.</title>
        <authorList>
            <person name="McEvoy S.L."/>
            <person name="Sezen U.U."/>
            <person name="Trouern-Trend A."/>
            <person name="McMahon S.M."/>
            <person name="Schaberg P.G."/>
            <person name="Yang J."/>
            <person name="Wegrzyn J.L."/>
            <person name="Swenson N.G."/>
        </authorList>
    </citation>
    <scope>NUCLEOTIDE SEQUENCE</scope>
    <source>
        <strain evidence="2">91603</strain>
    </source>
</reference>
<feature type="compositionally biased region" description="Basic and acidic residues" evidence="1">
    <location>
        <begin position="26"/>
        <end position="42"/>
    </location>
</feature>
<accession>A0AAD5IIF1</accession>
<evidence type="ECO:0000256" key="1">
    <source>
        <dbReference type="SAM" id="MobiDB-lite"/>
    </source>
</evidence>
<name>A0AAD5IIF1_ACENE</name>
<proteinExistence type="predicted"/>